<dbReference type="EMBL" id="CP003620">
    <property type="protein sequence ID" value="AFZ15216.1"/>
    <property type="molecule type" value="Genomic_DNA"/>
</dbReference>
<accession>K9W4U5</accession>
<feature type="signal peptide" evidence="1">
    <location>
        <begin position="1"/>
        <end position="26"/>
    </location>
</feature>
<dbReference type="STRING" id="1173022.Cri9333_4433"/>
<organism evidence="2 3">
    <name type="scientific">Crinalium epipsammum PCC 9333</name>
    <dbReference type="NCBI Taxonomy" id="1173022"/>
    <lineage>
        <taxon>Bacteria</taxon>
        <taxon>Bacillati</taxon>
        <taxon>Cyanobacteriota</taxon>
        <taxon>Cyanophyceae</taxon>
        <taxon>Gomontiellales</taxon>
        <taxon>Gomontiellaceae</taxon>
        <taxon>Crinalium</taxon>
    </lineage>
</organism>
<reference evidence="2 3" key="1">
    <citation type="submission" date="2012-06" db="EMBL/GenBank/DDBJ databases">
        <title>Finished chromosome of genome of Crinalium epipsammum PCC 9333.</title>
        <authorList>
            <consortium name="US DOE Joint Genome Institute"/>
            <person name="Gugger M."/>
            <person name="Coursin T."/>
            <person name="Rippka R."/>
            <person name="Tandeau De Marsac N."/>
            <person name="Huntemann M."/>
            <person name="Wei C.-L."/>
            <person name="Han J."/>
            <person name="Detter J.C."/>
            <person name="Han C."/>
            <person name="Tapia R."/>
            <person name="Davenport K."/>
            <person name="Daligault H."/>
            <person name="Erkkila T."/>
            <person name="Gu W."/>
            <person name="Munk A.C.C."/>
            <person name="Teshima H."/>
            <person name="Xu Y."/>
            <person name="Chain P."/>
            <person name="Chen A."/>
            <person name="Krypides N."/>
            <person name="Mavromatis K."/>
            <person name="Markowitz V."/>
            <person name="Szeto E."/>
            <person name="Ivanova N."/>
            <person name="Mikhailova N."/>
            <person name="Ovchinnikova G."/>
            <person name="Pagani I."/>
            <person name="Pati A."/>
            <person name="Goodwin L."/>
            <person name="Peters L."/>
            <person name="Pitluck S."/>
            <person name="Woyke T."/>
            <person name="Kerfeld C."/>
        </authorList>
    </citation>
    <scope>NUCLEOTIDE SEQUENCE [LARGE SCALE GENOMIC DNA]</scope>
    <source>
        <strain evidence="2 3">PCC 9333</strain>
    </source>
</reference>
<evidence type="ECO:0000256" key="1">
    <source>
        <dbReference type="SAM" id="SignalP"/>
    </source>
</evidence>
<protein>
    <submittedName>
        <fullName evidence="2">Uncharacterized protein</fullName>
    </submittedName>
</protein>
<dbReference type="AlphaFoldDB" id="K9W4U5"/>
<keyword evidence="1" id="KW-0732">Signal</keyword>
<keyword evidence="3" id="KW-1185">Reference proteome</keyword>
<feature type="chain" id="PRO_5003937918" evidence="1">
    <location>
        <begin position="27"/>
        <end position="143"/>
    </location>
</feature>
<name>K9W4U5_9CYAN</name>
<proteinExistence type="predicted"/>
<dbReference type="eggNOG" id="ENOG5032ZTX">
    <property type="taxonomic scope" value="Bacteria"/>
</dbReference>
<dbReference type="Proteomes" id="UP000010472">
    <property type="component" value="Chromosome"/>
</dbReference>
<evidence type="ECO:0000313" key="3">
    <source>
        <dbReference type="Proteomes" id="UP000010472"/>
    </source>
</evidence>
<evidence type="ECO:0000313" key="2">
    <source>
        <dbReference type="EMBL" id="AFZ15216.1"/>
    </source>
</evidence>
<sequence length="143" mass="15782">MRMRTNLIAVLAFTAAASFFAKSAIAQTNPSTIGTGENIPDAINRAFFSDSGDIYRNANARRQVQFLLGIGSPARNAFPENEIRRDAERIEGLYRDLLEQQVSSDPLIRTPDLTNPFNTSLRTLGTNQRVFGGNQILEAPLQP</sequence>
<gene>
    <name evidence="2" type="ORF">Cri9333_4433</name>
</gene>
<dbReference type="KEGG" id="cep:Cri9333_4433"/>
<dbReference type="HOGENOM" id="CLU_130937_0_0_3"/>